<protein>
    <submittedName>
        <fullName evidence="2">Uncharacterized protein</fullName>
    </submittedName>
</protein>
<dbReference type="AlphaFoldDB" id="A0A6V7PQ48"/>
<sequence>MHDFKIKTLKQESDSEIKGVSKPKPHSTKAHTSSIKSAGTYLFIIINVHLLNLHVCARAPKHLTSSIKLRLHIIINVHLFNLHACAGACVRDTHVISRGNARWMSGVRSSLPPTAKRQTEYRRLHIISAVVADAPLLPPTAKRRRIKLRR</sequence>
<evidence type="ECO:0000313" key="2">
    <source>
        <dbReference type="EMBL" id="CAD1832982.1"/>
    </source>
</evidence>
<gene>
    <name evidence="2" type="ORF">CB5_LOCUS16193</name>
</gene>
<feature type="region of interest" description="Disordered" evidence="1">
    <location>
        <begin position="1"/>
        <end position="32"/>
    </location>
</feature>
<accession>A0A6V7PQ48</accession>
<feature type="compositionally biased region" description="Basic and acidic residues" evidence="1">
    <location>
        <begin position="1"/>
        <end position="19"/>
    </location>
</feature>
<name>A0A6V7PQ48_ANACO</name>
<evidence type="ECO:0000256" key="1">
    <source>
        <dbReference type="SAM" id="MobiDB-lite"/>
    </source>
</evidence>
<reference evidence="2" key="1">
    <citation type="submission" date="2020-07" db="EMBL/GenBank/DDBJ databases">
        <authorList>
            <person name="Lin J."/>
        </authorList>
    </citation>
    <scope>NUCLEOTIDE SEQUENCE</scope>
</reference>
<organism evidence="2">
    <name type="scientific">Ananas comosus var. bracteatus</name>
    <name type="common">red pineapple</name>
    <dbReference type="NCBI Taxonomy" id="296719"/>
    <lineage>
        <taxon>Eukaryota</taxon>
        <taxon>Viridiplantae</taxon>
        <taxon>Streptophyta</taxon>
        <taxon>Embryophyta</taxon>
        <taxon>Tracheophyta</taxon>
        <taxon>Spermatophyta</taxon>
        <taxon>Magnoliopsida</taxon>
        <taxon>Liliopsida</taxon>
        <taxon>Poales</taxon>
        <taxon>Bromeliaceae</taxon>
        <taxon>Bromelioideae</taxon>
        <taxon>Ananas</taxon>
    </lineage>
</organism>
<dbReference type="EMBL" id="LR862150">
    <property type="protein sequence ID" value="CAD1832982.1"/>
    <property type="molecule type" value="Genomic_DNA"/>
</dbReference>
<proteinExistence type="predicted"/>